<dbReference type="RefSeq" id="WP_191981426.1">
    <property type="nucleotide sequence ID" value="NZ_MIMU01000084.1"/>
</dbReference>
<name>A0A1Y2UNF8_LIMRT</name>
<comment type="caution">
    <text evidence="1">The sequence shown here is derived from an EMBL/GenBank/DDBJ whole genome shotgun (WGS) entry which is preliminary data.</text>
</comment>
<accession>A0A1Y2UNF8</accession>
<dbReference type="AlphaFoldDB" id="A0A1Y2UNF8"/>
<evidence type="ECO:0000313" key="1">
    <source>
        <dbReference type="EMBL" id="OTA85364.1"/>
    </source>
</evidence>
<protein>
    <submittedName>
        <fullName evidence="1">Uncharacterized protein</fullName>
    </submittedName>
</protein>
<reference evidence="1 2" key="1">
    <citation type="submission" date="2016-09" db="EMBL/GenBank/DDBJ databases">
        <title>Lactobacillus reuteri KLR3005, genome sequencing and assembly.</title>
        <authorList>
            <person name="Lee J.-Y."/>
            <person name="Kim E.B."/>
            <person name="Choi Y.-J."/>
        </authorList>
    </citation>
    <scope>NUCLEOTIDE SEQUENCE [LARGE SCALE GENOMIC DNA]</scope>
    <source>
        <strain evidence="1 2">KLR3005</strain>
    </source>
</reference>
<gene>
    <name evidence="1" type="ORF">BHL82_00135</name>
</gene>
<evidence type="ECO:0000313" key="2">
    <source>
        <dbReference type="Proteomes" id="UP000194286"/>
    </source>
</evidence>
<dbReference type="EMBL" id="MIMU01000084">
    <property type="protein sequence ID" value="OTA85364.1"/>
    <property type="molecule type" value="Genomic_DNA"/>
</dbReference>
<organism evidence="1 2">
    <name type="scientific">Limosilactobacillus reuteri</name>
    <name type="common">Lactobacillus reuteri</name>
    <dbReference type="NCBI Taxonomy" id="1598"/>
    <lineage>
        <taxon>Bacteria</taxon>
        <taxon>Bacillati</taxon>
        <taxon>Bacillota</taxon>
        <taxon>Bacilli</taxon>
        <taxon>Lactobacillales</taxon>
        <taxon>Lactobacillaceae</taxon>
        <taxon>Limosilactobacillus</taxon>
    </lineage>
</organism>
<dbReference type="Proteomes" id="UP000194286">
    <property type="component" value="Unassembled WGS sequence"/>
</dbReference>
<sequence length="151" mass="17924">MVAQESEKAKEVETMKLTEKQKNCKYCHTDSNSEPLKYLKNNEDCSVFLTGDELHIQAFKGYTKPSMLLDVNYCPKCGRKLNEKSSIRERKCFECNGTVTHNSGDTLLSFFFDDREKKNFIFQRHFDYRFRYNLLFDFCMFCGRPLNEEEE</sequence>
<proteinExistence type="predicted"/>